<gene>
    <name evidence="2" type="ORF">QWY81_14180</name>
</gene>
<dbReference type="Proteomes" id="UP001228636">
    <property type="component" value="Unassembled WGS sequence"/>
</dbReference>
<dbReference type="RefSeq" id="WP_165731821.1">
    <property type="nucleotide sequence ID" value="NZ_CP103460.1"/>
</dbReference>
<keyword evidence="1" id="KW-0812">Transmembrane</keyword>
<feature type="transmembrane region" description="Helical" evidence="1">
    <location>
        <begin position="36"/>
        <end position="53"/>
    </location>
</feature>
<dbReference type="EMBL" id="JAUFQH010000012">
    <property type="protein sequence ID" value="MDN3620609.1"/>
    <property type="molecule type" value="Genomic_DNA"/>
</dbReference>
<feature type="transmembrane region" description="Helical" evidence="1">
    <location>
        <begin position="179"/>
        <end position="201"/>
    </location>
</feature>
<feature type="transmembrane region" description="Helical" evidence="1">
    <location>
        <begin position="59"/>
        <end position="79"/>
    </location>
</feature>
<sequence>MTFDDFVINTGYAVLVLNTLVFIISYNKKHKALKYFIMYLLLCLFIQFLSNILNSLNNYNLFLSHYFFIGQFIFLSLFFSSLTDFKKYKRLHIFLTFIIATSFIIYLYNFPNNLNRWSVLEIAITSIALLLYSFFFFLKKIEDAKDKRYIYFNSGFFVYTLCSTLIFTLGNIGSRELKFYVWQFNTILYLVFQLMIFVEWYKNFRKPITKKIYQIFTSKNTD</sequence>
<evidence type="ECO:0000313" key="3">
    <source>
        <dbReference type="Proteomes" id="UP001228636"/>
    </source>
</evidence>
<feature type="transmembrane region" description="Helical" evidence="1">
    <location>
        <begin position="150"/>
        <end position="173"/>
    </location>
</feature>
<comment type="caution">
    <text evidence="2">The sequence shown here is derived from an EMBL/GenBank/DDBJ whole genome shotgun (WGS) entry which is preliminary data.</text>
</comment>
<accession>A0AAJ1VHR9</accession>
<keyword evidence="1" id="KW-1133">Transmembrane helix</keyword>
<evidence type="ECO:0000256" key="1">
    <source>
        <dbReference type="SAM" id="Phobius"/>
    </source>
</evidence>
<protein>
    <submittedName>
        <fullName evidence="2">Uncharacterized protein</fullName>
    </submittedName>
</protein>
<keyword evidence="1" id="KW-0472">Membrane</keyword>
<proteinExistence type="predicted"/>
<organism evidence="2 3">
    <name type="scientific">Polaribacter sejongensis</name>
    <dbReference type="NCBI Taxonomy" id="985043"/>
    <lineage>
        <taxon>Bacteria</taxon>
        <taxon>Pseudomonadati</taxon>
        <taxon>Bacteroidota</taxon>
        <taxon>Flavobacteriia</taxon>
        <taxon>Flavobacteriales</taxon>
        <taxon>Flavobacteriaceae</taxon>
    </lineage>
</organism>
<reference evidence="2 3" key="1">
    <citation type="journal article" date="2014" name="Int. J. Syst. Evol. Microbiol.">
        <title>Complete genome sequence of Corynebacterium casei LMG S-19264T (=DSM 44701T), isolated from a smear-ripened cheese.</title>
        <authorList>
            <consortium name="US DOE Joint Genome Institute (JGI-PGF)"/>
            <person name="Walter F."/>
            <person name="Albersmeier A."/>
            <person name="Kalinowski J."/>
            <person name="Ruckert C."/>
        </authorList>
    </citation>
    <scope>NUCLEOTIDE SEQUENCE [LARGE SCALE GENOMIC DNA]</scope>
    <source>
        <strain evidence="2 3">CECT 8670</strain>
    </source>
</reference>
<dbReference type="AlphaFoldDB" id="A0AAJ1VHR9"/>
<feature type="transmembrane region" description="Helical" evidence="1">
    <location>
        <begin position="117"/>
        <end position="138"/>
    </location>
</feature>
<name>A0AAJ1VHR9_9FLAO</name>
<evidence type="ECO:0000313" key="2">
    <source>
        <dbReference type="EMBL" id="MDN3620609.1"/>
    </source>
</evidence>
<feature type="transmembrane region" description="Helical" evidence="1">
    <location>
        <begin position="6"/>
        <end position="24"/>
    </location>
</feature>
<feature type="transmembrane region" description="Helical" evidence="1">
    <location>
        <begin position="91"/>
        <end position="111"/>
    </location>
</feature>